<dbReference type="Gene3D" id="3.40.50.150">
    <property type="entry name" value="Vaccinia Virus protein VP39"/>
    <property type="match status" value="1"/>
</dbReference>
<dbReference type="GO" id="GO:0032259">
    <property type="term" value="P:methylation"/>
    <property type="evidence" value="ECO:0007669"/>
    <property type="project" value="UniProtKB-KW"/>
</dbReference>
<sequence>METKLQNNYADSEIEYILERSYEFCGQHLWISQSSNAQIGTSGFIWEAGLALCEYIEKQRIIFNGMKVIELGAGTGILGILAVLLGGNVTITDQPNVLKQIEHNVVASISPSCRDRVNIRALSWGHDHIQFPRDYDFIFGGEIVYFPKTYPLLIKTLQHLSSERTIIYLSSKMWQDFQINKFYEDILPEHFNCQIVDRNEENDINVYKVTKKVHALGISC</sequence>
<dbReference type="PANTHER" id="PTHR14614:SF5">
    <property type="entry name" value="EEF1A LYSINE METHYLTRANSFERASE 3"/>
    <property type="match status" value="1"/>
</dbReference>
<dbReference type="InterPro" id="IPR019410">
    <property type="entry name" value="Methyltransf_16"/>
</dbReference>
<dbReference type="STRING" id="137246.A0A401T360"/>
<keyword evidence="5" id="KW-1185">Reference proteome</keyword>
<dbReference type="GO" id="GO:0008168">
    <property type="term" value="F:methyltransferase activity"/>
    <property type="evidence" value="ECO:0007669"/>
    <property type="project" value="UniProtKB-KW"/>
</dbReference>
<dbReference type="Proteomes" id="UP000287033">
    <property type="component" value="Unassembled WGS sequence"/>
</dbReference>
<protein>
    <recommendedName>
        <fullName evidence="6">Methyltransferase small domain-containing protein</fullName>
    </recommendedName>
</protein>
<comment type="caution">
    <text evidence="4">The sequence shown here is derived from an EMBL/GenBank/DDBJ whole genome shotgun (WGS) entry which is preliminary data.</text>
</comment>
<evidence type="ECO:0000313" key="5">
    <source>
        <dbReference type="Proteomes" id="UP000287033"/>
    </source>
</evidence>
<dbReference type="CDD" id="cd02440">
    <property type="entry name" value="AdoMet_MTases"/>
    <property type="match status" value="1"/>
</dbReference>
<dbReference type="GO" id="GO:0032991">
    <property type="term" value="C:protein-containing complex"/>
    <property type="evidence" value="ECO:0007669"/>
    <property type="project" value="TreeGrafter"/>
</dbReference>
<name>A0A401T360_CHIPU</name>
<keyword evidence="3" id="KW-0472">Membrane</keyword>
<dbReference type="AlphaFoldDB" id="A0A401T360"/>
<dbReference type="Pfam" id="PF10294">
    <property type="entry name" value="Methyltransf_16"/>
    <property type="match status" value="1"/>
</dbReference>
<evidence type="ECO:0008006" key="6">
    <source>
        <dbReference type="Google" id="ProtNLM"/>
    </source>
</evidence>
<evidence type="ECO:0000313" key="4">
    <source>
        <dbReference type="EMBL" id="GCC37085.1"/>
    </source>
</evidence>
<evidence type="ECO:0000256" key="3">
    <source>
        <dbReference type="SAM" id="Phobius"/>
    </source>
</evidence>
<reference evidence="4 5" key="1">
    <citation type="journal article" date="2018" name="Nat. Ecol. Evol.">
        <title>Shark genomes provide insights into elasmobranch evolution and the origin of vertebrates.</title>
        <authorList>
            <person name="Hara Y"/>
            <person name="Yamaguchi K"/>
            <person name="Onimaru K"/>
            <person name="Kadota M"/>
            <person name="Koyanagi M"/>
            <person name="Keeley SD"/>
            <person name="Tatsumi K"/>
            <person name="Tanaka K"/>
            <person name="Motone F"/>
            <person name="Kageyama Y"/>
            <person name="Nozu R"/>
            <person name="Adachi N"/>
            <person name="Nishimura O"/>
            <person name="Nakagawa R"/>
            <person name="Tanegashima C"/>
            <person name="Kiyatake I"/>
            <person name="Matsumoto R"/>
            <person name="Murakumo K"/>
            <person name="Nishida K"/>
            <person name="Terakita A"/>
            <person name="Kuratani S"/>
            <person name="Sato K"/>
            <person name="Hyodo S Kuraku.S."/>
        </authorList>
    </citation>
    <scope>NUCLEOTIDE SEQUENCE [LARGE SCALE GENOMIC DNA]</scope>
</reference>
<dbReference type="OMA" id="TDCLIDK"/>
<organism evidence="4 5">
    <name type="scientific">Chiloscyllium punctatum</name>
    <name type="common">Brownbanded bambooshark</name>
    <name type="synonym">Hemiscyllium punctatum</name>
    <dbReference type="NCBI Taxonomy" id="137246"/>
    <lineage>
        <taxon>Eukaryota</taxon>
        <taxon>Metazoa</taxon>
        <taxon>Chordata</taxon>
        <taxon>Craniata</taxon>
        <taxon>Vertebrata</taxon>
        <taxon>Chondrichthyes</taxon>
        <taxon>Elasmobranchii</taxon>
        <taxon>Galeomorphii</taxon>
        <taxon>Galeoidea</taxon>
        <taxon>Orectolobiformes</taxon>
        <taxon>Hemiscylliidae</taxon>
        <taxon>Chiloscyllium</taxon>
    </lineage>
</organism>
<accession>A0A401T360</accession>
<gene>
    <name evidence="4" type="ORF">chiPu_0015586</name>
</gene>
<keyword evidence="3" id="KW-0812">Transmembrane</keyword>
<dbReference type="SUPFAM" id="SSF53335">
    <property type="entry name" value="S-adenosyl-L-methionine-dependent methyltransferases"/>
    <property type="match status" value="1"/>
</dbReference>
<dbReference type="InterPro" id="IPR029063">
    <property type="entry name" value="SAM-dependent_MTases_sf"/>
</dbReference>
<proteinExistence type="predicted"/>
<evidence type="ECO:0000256" key="2">
    <source>
        <dbReference type="ARBA" id="ARBA00022691"/>
    </source>
</evidence>
<keyword evidence="3" id="KW-1133">Transmembrane helix</keyword>
<dbReference type="GO" id="GO:0005829">
    <property type="term" value="C:cytosol"/>
    <property type="evidence" value="ECO:0007669"/>
    <property type="project" value="TreeGrafter"/>
</dbReference>
<dbReference type="EMBL" id="BEZZ01000939">
    <property type="protein sequence ID" value="GCC37085.1"/>
    <property type="molecule type" value="Genomic_DNA"/>
</dbReference>
<dbReference type="OrthoDB" id="413520at2759"/>
<feature type="transmembrane region" description="Helical" evidence="3">
    <location>
        <begin position="68"/>
        <end position="91"/>
    </location>
</feature>
<evidence type="ECO:0000256" key="1">
    <source>
        <dbReference type="ARBA" id="ARBA00022603"/>
    </source>
</evidence>
<keyword evidence="2" id="KW-0949">S-adenosyl-L-methionine</keyword>
<keyword evidence="1" id="KW-0489">Methyltransferase</keyword>
<dbReference type="PANTHER" id="PTHR14614">
    <property type="entry name" value="HEPATOCELLULAR CARCINOMA-ASSOCIATED ANTIGEN"/>
    <property type="match status" value="1"/>
</dbReference>
<keyword evidence="1" id="KW-0808">Transferase</keyword>